<dbReference type="SMART" id="SM00530">
    <property type="entry name" value="HTH_XRE"/>
    <property type="match status" value="1"/>
</dbReference>
<accession>A0ABW6B244</accession>
<dbReference type="InterPro" id="IPR001387">
    <property type="entry name" value="Cro/C1-type_HTH"/>
</dbReference>
<feature type="domain" description="HTH cro/C1-type" evidence="1">
    <location>
        <begin position="16"/>
        <end position="69"/>
    </location>
</feature>
<keyword evidence="3" id="KW-1185">Reference proteome</keyword>
<protein>
    <submittedName>
        <fullName evidence="2">Helix-turn-helix domain-containing protein</fullName>
    </submittedName>
</protein>
<dbReference type="PROSITE" id="PS50943">
    <property type="entry name" value="HTH_CROC1"/>
    <property type="match status" value="1"/>
</dbReference>
<dbReference type="Proteomes" id="UP001597560">
    <property type="component" value="Unassembled WGS sequence"/>
</dbReference>
<organism evidence="2 3">
    <name type="scientific">Olivibacter jilunii</name>
    <dbReference type="NCBI Taxonomy" id="985016"/>
    <lineage>
        <taxon>Bacteria</taxon>
        <taxon>Pseudomonadati</taxon>
        <taxon>Bacteroidota</taxon>
        <taxon>Sphingobacteriia</taxon>
        <taxon>Sphingobacteriales</taxon>
        <taxon>Sphingobacteriaceae</taxon>
        <taxon>Olivibacter</taxon>
    </lineage>
</organism>
<evidence type="ECO:0000313" key="3">
    <source>
        <dbReference type="Proteomes" id="UP001597560"/>
    </source>
</evidence>
<dbReference type="CDD" id="cd00093">
    <property type="entry name" value="HTH_XRE"/>
    <property type="match status" value="1"/>
</dbReference>
<dbReference type="InterPro" id="IPR010982">
    <property type="entry name" value="Lambda_DNA-bd_dom_sf"/>
</dbReference>
<dbReference type="SUPFAM" id="SSF47413">
    <property type="entry name" value="lambda repressor-like DNA-binding domains"/>
    <property type="match status" value="1"/>
</dbReference>
<dbReference type="Pfam" id="PF01381">
    <property type="entry name" value="HTH_3"/>
    <property type="match status" value="1"/>
</dbReference>
<dbReference type="RefSeq" id="WP_377610174.1">
    <property type="nucleotide sequence ID" value="NZ_JBHUPA010000004.1"/>
</dbReference>
<evidence type="ECO:0000313" key="2">
    <source>
        <dbReference type="EMBL" id="MFD2961885.1"/>
    </source>
</evidence>
<comment type="caution">
    <text evidence="2">The sequence shown here is derived from an EMBL/GenBank/DDBJ whole genome shotgun (WGS) entry which is preliminary data.</text>
</comment>
<name>A0ABW6B244_9SPHI</name>
<evidence type="ECO:0000259" key="1">
    <source>
        <dbReference type="PROSITE" id="PS50943"/>
    </source>
</evidence>
<dbReference type="EMBL" id="JBHUPA010000004">
    <property type="protein sequence ID" value="MFD2961885.1"/>
    <property type="molecule type" value="Genomic_DNA"/>
</dbReference>
<reference evidence="3" key="1">
    <citation type="journal article" date="2019" name="Int. J. Syst. Evol. Microbiol.">
        <title>The Global Catalogue of Microorganisms (GCM) 10K type strain sequencing project: providing services to taxonomists for standard genome sequencing and annotation.</title>
        <authorList>
            <consortium name="The Broad Institute Genomics Platform"/>
            <consortium name="The Broad Institute Genome Sequencing Center for Infectious Disease"/>
            <person name="Wu L."/>
            <person name="Ma J."/>
        </authorList>
    </citation>
    <scope>NUCLEOTIDE SEQUENCE [LARGE SCALE GENOMIC DNA]</scope>
    <source>
        <strain evidence="3">KCTC 23098</strain>
    </source>
</reference>
<dbReference type="Gene3D" id="1.10.260.40">
    <property type="entry name" value="lambda repressor-like DNA-binding domains"/>
    <property type="match status" value="1"/>
</dbReference>
<gene>
    <name evidence="2" type="ORF">ACFS6J_08820</name>
</gene>
<sequence>MDTYFKPRRTHIGKNISKLRNLKGIKQEALAIETGFSQREISDIENSETVADEILAKIAEALNISPEVIKSFDETYAFYSIDNKLENVEIKDTGHGIHQVFNPIEKVVELYERLLASEKEKLEFIKQQSK</sequence>
<proteinExistence type="predicted"/>